<evidence type="ECO:0000256" key="2">
    <source>
        <dbReference type="ARBA" id="ARBA00022723"/>
    </source>
</evidence>
<evidence type="ECO:0000313" key="10">
    <source>
        <dbReference type="EMBL" id="KAH7145466.1"/>
    </source>
</evidence>
<dbReference type="CDD" id="cd00067">
    <property type="entry name" value="GAL4"/>
    <property type="match status" value="1"/>
</dbReference>
<dbReference type="Gene3D" id="4.10.240.10">
    <property type="entry name" value="Zn(2)-C6 fungal-type DNA-binding domain"/>
    <property type="match status" value="1"/>
</dbReference>
<keyword evidence="2" id="KW-0479">Metal-binding</keyword>
<comment type="caution">
    <text evidence="10">The sequence shown here is derived from an EMBL/GenBank/DDBJ whole genome shotgun (WGS) entry which is preliminary data.</text>
</comment>
<dbReference type="GO" id="GO:0006351">
    <property type="term" value="P:DNA-templated transcription"/>
    <property type="evidence" value="ECO:0007669"/>
    <property type="project" value="InterPro"/>
</dbReference>
<gene>
    <name evidence="10" type="ORF">B0J13DRAFT_322678</name>
</gene>
<keyword evidence="5" id="KW-0238">DNA-binding</keyword>
<dbReference type="InterPro" id="IPR052202">
    <property type="entry name" value="Yeast_MetPath_Reg"/>
</dbReference>
<evidence type="ECO:0000256" key="6">
    <source>
        <dbReference type="ARBA" id="ARBA00023163"/>
    </source>
</evidence>
<evidence type="ECO:0000256" key="5">
    <source>
        <dbReference type="ARBA" id="ARBA00023125"/>
    </source>
</evidence>
<protein>
    <recommendedName>
        <fullName evidence="9">Zn(2)-C6 fungal-type domain-containing protein</fullName>
    </recommendedName>
</protein>
<dbReference type="GO" id="GO:0043565">
    <property type="term" value="F:sequence-specific DNA binding"/>
    <property type="evidence" value="ECO:0007669"/>
    <property type="project" value="TreeGrafter"/>
</dbReference>
<keyword evidence="3" id="KW-0862">Zinc</keyword>
<feature type="compositionally biased region" description="Polar residues" evidence="8">
    <location>
        <begin position="704"/>
        <end position="725"/>
    </location>
</feature>
<feature type="region of interest" description="Disordered" evidence="8">
    <location>
        <begin position="703"/>
        <end position="725"/>
    </location>
</feature>
<dbReference type="OrthoDB" id="25921at2759"/>
<sequence length="809" mass="90125">MATRANPPKKVRLACRRCRARRIKCDGQVPACTNCAKARQVCLDVDNQNSGLVVPRNFASAARARIQWLEDIIKDRLSDVDLTSGPQVDAYADPNPSAAASGDWEHVNNNGDGPSPPITSNPATVDDNADQNLPSRHSTLKRLAEDPSVDENDISFPERAHSIALNLGMLSLNSDSSQRHYIGSSSGLLFTHLIGATPSSTGSPSVTGADAGGAQGGEWVAEGSMVDILQPYYSSLYLFLKQELPRKEDALVLAHTYIRWIHPDYPVLEPSSLLSALDALYSCIGYSLGSDPFPNGWPSQFESFRWNGRLVSPHHSDAEVIPMPVIAFIVFMVFNIAAIVKVRSRIYEYPPERFYRAALHFSKDAFSQTSLPSIQALVCLITHSMLTPADVNLWTLIHVALAHCVEIGIHREVSHADPEDWPYQQIRRFTFFTIYSLDRSISSIQGRPLGFRDETFDIKMPDIETPTAMADCPISPSFASAVTRYSVHHWELDRLISDIKLLFYHLPGTSLRFSTPLDPPLHQNKTREMLASWWERVSADNFSPTGLDSRQRQIWRLRLKIKYHTAMVMLFQPSQVLRTPDEESLQTCFNNASCILHDYQLLHDLHGLHHGWRTVQNIFAAGATLIYSFWTSVAVRSHTSTTDLSKNLRTCSSLLTVGGEWWPSVKKGHASFGSLADLTIQKLYTDKTPAKHPRLMHQTALHLRSQTQRSQMPTPGRNSIDATSGLDSFDTQAGLSGDEVATYQAPSTDLDLSSAQDAWHGSLGIPDGSTDLFPEIENFLAEFDRSDFIWSFPTNAIGDQYNATMPDYT</sequence>
<dbReference type="AlphaFoldDB" id="A0A9P9EVP8"/>
<keyword evidence="6" id="KW-0804">Transcription</keyword>
<evidence type="ECO:0000313" key="11">
    <source>
        <dbReference type="Proteomes" id="UP000717696"/>
    </source>
</evidence>
<evidence type="ECO:0000256" key="3">
    <source>
        <dbReference type="ARBA" id="ARBA00022833"/>
    </source>
</evidence>
<dbReference type="InterPro" id="IPR001138">
    <property type="entry name" value="Zn2Cys6_DnaBD"/>
</dbReference>
<dbReference type="SMART" id="SM00066">
    <property type="entry name" value="GAL4"/>
    <property type="match status" value="1"/>
</dbReference>
<dbReference type="CDD" id="cd12148">
    <property type="entry name" value="fungal_TF_MHR"/>
    <property type="match status" value="1"/>
</dbReference>
<name>A0A9P9EVP8_9HYPO</name>
<organism evidence="10 11">
    <name type="scientific">Dactylonectria estremocensis</name>
    <dbReference type="NCBI Taxonomy" id="1079267"/>
    <lineage>
        <taxon>Eukaryota</taxon>
        <taxon>Fungi</taxon>
        <taxon>Dikarya</taxon>
        <taxon>Ascomycota</taxon>
        <taxon>Pezizomycotina</taxon>
        <taxon>Sordariomycetes</taxon>
        <taxon>Hypocreomycetidae</taxon>
        <taxon>Hypocreales</taxon>
        <taxon>Nectriaceae</taxon>
        <taxon>Dactylonectria</taxon>
    </lineage>
</organism>
<keyword evidence="7" id="KW-0539">Nucleus</keyword>
<evidence type="ECO:0000259" key="9">
    <source>
        <dbReference type="PROSITE" id="PS50048"/>
    </source>
</evidence>
<evidence type="ECO:0000256" key="8">
    <source>
        <dbReference type="SAM" id="MobiDB-lite"/>
    </source>
</evidence>
<dbReference type="SUPFAM" id="SSF57701">
    <property type="entry name" value="Zn2/Cys6 DNA-binding domain"/>
    <property type="match status" value="1"/>
</dbReference>
<dbReference type="Pfam" id="PF00172">
    <property type="entry name" value="Zn_clus"/>
    <property type="match status" value="1"/>
</dbReference>
<dbReference type="PROSITE" id="PS00463">
    <property type="entry name" value="ZN2_CY6_FUNGAL_1"/>
    <property type="match status" value="1"/>
</dbReference>
<evidence type="ECO:0000256" key="1">
    <source>
        <dbReference type="ARBA" id="ARBA00004123"/>
    </source>
</evidence>
<dbReference type="InterPro" id="IPR036864">
    <property type="entry name" value="Zn2-C6_fun-type_DNA-bd_sf"/>
</dbReference>
<comment type="subcellular location">
    <subcellularLocation>
        <location evidence="1">Nucleus</location>
    </subcellularLocation>
</comment>
<dbReference type="PANTHER" id="PTHR47782:SF1">
    <property type="entry name" value="PYRIMIDINE PATHWAY REGULATORY PROTEIN 1"/>
    <property type="match status" value="1"/>
</dbReference>
<reference evidence="10" key="1">
    <citation type="journal article" date="2021" name="Nat. Commun.">
        <title>Genetic determinants of endophytism in the Arabidopsis root mycobiome.</title>
        <authorList>
            <person name="Mesny F."/>
            <person name="Miyauchi S."/>
            <person name="Thiergart T."/>
            <person name="Pickel B."/>
            <person name="Atanasova L."/>
            <person name="Karlsson M."/>
            <person name="Huettel B."/>
            <person name="Barry K.W."/>
            <person name="Haridas S."/>
            <person name="Chen C."/>
            <person name="Bauer D."/>
            <person name="Andreopoulos W."/>
            <person name="Pangilinan J."/>
            <person name="LaButti K."/>
            <person name="Riley R."/>
            <person name="Lipzen A."/>
            <person name="Clum A."/>
            <person name="Drula E."/>
            <person name="Henrissat B."/>
            <person name="Kohler A."/>
            <person name="Grigoriev I.V."/>
            <person name="Martin F.M."/>
            <person name="Hacquard S."/>
        </authorList>
    </citation>
    <scope>NUCLEOTIDE SEQUENCE</scope>
    <source>
        <strain evidence="10">MPI-CAGE-AT-0021</strain>
    </source>
</reference>
<keyword evidence="11" id="KW-1185">Reference proteome</keyword>
<evidence type="ECO:0000256" key="7">
    <source>
        <dbReference type="ARBA" id="ARBA00023242"/>
    </source>
</evidence>
<accession>A0A9P9EVP8</accession>
<feature type="domain" description="Zn(2)-C6 fungal-type" evidence="9">
    <location>
        <begin position="14"/>
        <end position="42"/>
    </location>
</feature>
<dbReference type="GO" id="GO:0008270">
    <property type="term" value="F:zinc ion binding"/>
    <property type="evidence" value="ECO:0007669"/>
    <property type="project" value="InterPro"/>
</dbReference>
<dbReference type="SMART" id="SM00906">
    <property type="entry name" value="Fungal_trans"/>
    <property type="match status" value="1"/>
</dbReference>
<evidence type="ECO:0000256" key="4">
    <source>
        <dbReference type="ARBA" id="ARBA00023015"/>
    </source>
</evidence>
<dbReference type="PROSITE" id="PS50048">
    <property type="entry name" value="ZN2_CY6_FUNGAL_2"/>
    <property type="match status" value="1"/>
</dbReference>
<feature type="region of interest" description="Disordered" evidence="8">
    <location>
        <begin position="85"/>
        <end position="134"/>
    </location>
</feature>
<dbReference type="InterPro" id="IPR007219">
    <property type="entry name" value="XnlR_reg_dom"/>
</dbReference>
<dbReference type="Proteomes" id="UP000717696">
    <property type="component" value="Unassembled WGS sequence"/>
</dbReference>
<dbReference type="GO" id="GO:0000981">
    <property type="term" value="F:DNA-binding transcription factor activity, RNA polymerase II-specific"/>
    <property type="evidence" value="ECO:0007669"/>
    <property type="project" value="InterPro"/>
</dbReference>
<dbReference type="Pfam" id="PF04082">
    <property type="entry name" value="Fungal_trans"/>
    <property type="match status" value="1"/>
</dbReference>
<dbReference type="EMBL" id="JAGMUU010000009">
    <property type="protein sequence ID" value="KAH7145466.1"/>
    <property type="molecule type" value="Genomic_DNA"/>
</dbReference>
<dbReference type="GO" id="GO:0045944">
    <property type="term" value="P:positive regulation of transcription by RNA polymerase II"/>
    <property type="evidence" value="ECO:0007669"/>
    <property type="project" value="TreeGrafter"/>
</dbReference>
<dbReference type="PANTHER" id="PTHR47782">
    <property type="entry name" value="ZN(II)2CYS6 TRANSCRIPTION FACTOR (EUROFUNG)-RELATED"/>
    <property type="match status" value="1"/>
</dbReference>
<keyword evidence="4" id="KW-0805">Transcription regulation</keyword>
<dbReference type="GO" id="GO:0005634">
    <property type="term" value="C:nucleus"/>
    <property type="evidence" value="ECO:0007669"/>
    <property type="project" value="UniProtKB-SubCell"/>
</dbReference>
<proteinExistence type="predicted"/>